<name>A0AAJ0B179_9PEZI</name>
<comment type="caution">
    <text evidence="4">The sequence shown here is derived from an EMBL/GenBank/DDBJ whole genome shotgun (WGS) entry which is preliminary data.</text>
</comment>
<dbReference type="Pfam" id="PF24883">
    <property type="entry name" value="NPHP3_N"/>
    <property type="match status" value="1"/>
</dbReference>
<proteinExistence type="predicted"/>
<dbReference type="EMBL" id="MU839852">
    <property type="protein sequence ID" value="KAK1749810.1"/>
    <property type="molecule type" value="Genomic_DNA"/>
</dbReference>
<reference evidence="4" key="1">
    <citation type="submission" date="2023-06" db="EMBL/GenBank/DDBJ databases">
        <title>Genome-scale phylogeny and comparative genomics of the fungal order Sordariales.</title>
        <authorList>
            <consortium name="Lawrence Berkeley National Laboratory"/>
            <person name="Hensen N."/>
            <person name="Bonometti L."/>
            <person name="Westerberg I."/>
            <person name="Brannstrom I.O."/>
            <person name="Guillou S."/>
            <person name="Cros-Aarteil S."/>
            <person name="Calhoun S."/>
            <person name="Haridas S."/>
            <person name="Kuo A."/>
            <person name="Mondo S."/>
            <person name="Pangilinan J."/>
            <person name="Riley R."/>
            <person name="Labutti K."/>
            <person name="Andreopoulos B."/>
            <person name="Lipzen A."/>
            <person name="Chen C."/>
            <person name="Yanf M."/>
            <person name="Daum C."/>
            <person name="Ng V."/>
            <person name="Clum A."/>
            <person name="Steindorff A."/>
            <person name="Ohm R."/>
            <person name="Martin F."/>
            <person name="Silar P."/>
            <person name="Natvig D."/>
            <person name="Lalanne C."/>
            <person name="Gautier V."/>
            <person name="Ament-Velasquez S.L."/>
            <person name="Kruys A."/>
            <person name="Hutchinson M.I."/>
            <person name="Powell A.J."/>
            <person name="Barry K."/>
            <person name="Miller A.N."/>
            <person name="Grigoriev I.V."/>
            <person name="Debuchy R."/>
            <person name="Gladieux P."/>
            <person name="Thoren M.H."/>
            <person name="Johannesson H."/>
        </authorList>
    </citation>
    <scope>NUCLEOTIDE SEQUENCE</scope>
    <source>
        <strain evidence="4">PSN4</strain>
    </source>
</reference>
<evidence type="ECO:0000259" key="2">
    <source>
        <dbReference type="Pfam" id="PF22939"/>
    </source>
</evidence>
<dbReference type="InterPro" id="IPR056884">
    <property type="entry name" value="NPHP3-like_N"/>
</dbReference>
<evidence type="ECO:0008006" key="6">
    <source>
        <dbReference type="Google" id="ProtNLM"/>
    </source>
</evidence>
<dbReference type="PANTHER" id="PTHR10039">
    <property type="entry name" value="AMELOGENIN"/>
    <property type="match status" value="1"/>
</dbReference>
<evidence type="ECO:0000313" key="4">
    <source>
        <dbReference type="EMBL" id="KAK1749810.1"/>
    </source>
</evidence>
<feature type="domain" description="GPI inositol-deacylase winged helix" evidence="2">
    <location>
        <begin position="566"/>
        <end position="644"/>
    </location>
</feature>
<evidence type="ECO:0000256" key="1">
    <source>
        <dbReference type="ARBA" id="ARBA00022737"/>
    </source>
</evidence>
<accession>A0AAJ0B179</accession>
<dbReference type="SUPFAM" id="SSF52540">
    <property type="entry name" value="P-loop containing nucleoside triphosphate hydrolases"/>
    <property type="match status" value="2"/>
</dbReference>
<dbReference type="Gene3D" id="3.40.50.300">
    <property type="entry name" value="P-loop containing nucleotide triphosphate hydrolases"/>
    <property type="match status" value="1"/>
</dbReference>
<dbReference type="Pfam" id="PF22939">
    <property type="entry name" value="WHD_GPIID"/>
    <property type="match status" value="1"/>
</dbReference>
<dbReference type="AlphaFoldDB" id="A0AAJ0B179"/>
<keyword evidence="1" id="KW-0677">Repeat</keyword>
<sequence>MSKAVGQAAKLKAEIRLAQALSEFCARLSEPRSREFKTLRATSPPSPDDVVRLTEEVNRDGSRTHKAWRPYATKMALFLEKVQWLSRIGDVLLGSSQNWIASSVWTAVKVTLGIAVGSLRFFQRISDLFLKIGKASTVTKDLVELFPDSKELQDLMCEYLITLVNFCAKVVKELEKPTVLQLTCPFIAFFDKEASQFETDLAQWGIAIDKRVVVLLTRRQADSADTIAKIGRTLAQWVPSVEKKQQYLILRSSRLQEKLCSRQYERVAAWRRQRRKGTAEWLFKEQAYLDWKNTTKSGVLWIHGKLGSGKTVLLANIVAELYRLPQGGDNTISGDGRPIVTYHFCNHDRPDSNTYDFILGSVVQQIVARLEPGSRVIAEMDRYLQSAPCRPLEDEVIGILRRGLPRNRPVFMVLDALDECQEETAASILGALKSLSEVCVVRLCFSTRADAPVSGVIMSIFPRIDYQVSMSSPAAVADMESFVEAEFERRRHVRKLDVSLEGIVKDVLVGASEGMYLWVALQIETLFPLHGHTLLTDSDILRLLKNPPKDLFEVFDRALERISDPRYGKTIFQLVAAAKQPLTVAELRIALHVQPGNLDWNPMTIPKDGEAIISLCGGCLLEVDEEDDTVRFIHHSVRQHLVLDFEAVQRDDHGGASTYKFCESEADIHMGMVCVTYLRYSIFDTTLAAKSRLDVDVNQLTGTLNQLPGMEEGVASTLIAAIRRRRVLAQGKIDIGRILQCYLKPKVDIPGLLVFSDYAHEHWIWHTVRFWPEPCGEFKRYKKSGRCWIMSHLRCFGRWQKRPWGISIHLKAVIQKGCSGDSKGLLDYPIDPGVLPRLQRNSTEDVQLHLSVPGNLARLDGWGYSCLLPSALIEEYEIHP</sequence>
<protein>
    <recommendedName>
        <fullName evidence="6">NACHT domain-containing protein</fullName>
    </recommendedName>
</protein>
<dbReference type="InterPro" id="IPR027417">
    <property type="entry name" value="P-loop_NTPase"/>
</dbReference>
<dbReference type="InterPro" id="IPR054471">
    <property type="entry name" value="GPIID_WHD"/>
</dbReference>
<dbReference type="PANTHER" id="PTHR10039:SF10">
    <property type="entry name" value="NACHT DOMAIN-CONTAINING PROTEIN"/>
    <property type="match status" value="1"/>
</dbReference>
<evidence type="ECO:0000313" key="5">
    <source>
        <dbReference type="Proteomes" id="UP001239445"/>
    </source>
</evidence>
<keyword evidence="5" id="KW-1185">Reference proteome</keyword>
<dbReference type="Proteomes" id="UP001239445">
    <property type="component" value="Unassembled WGS sequence"/>
</dbReference>
<gene>
    <name evidence="4" type="ORF">QBC47DRAFT_465375</name>
</gene>
<evidence type="ECO:0000259" key="3">
    <source>
        <dbReference type="Pfam" id="PF24883"/>
    </source>
</evidence>
<organism evidence="4 5">
    <name type="scientific">Echria macrotheca</name>
    <dbReference type="NCBI Taxonomy" id="438768"/>
    <lineage>
        <taxon>Eukaryota</taxon>
        <taxon>Fungi</taxon>
        <taxon>Dikarya</taxon>
        <taxon>Ascomycota</taxon>
        <taxon>Pezizomycotina</taxon>
        <taxon>Sordariomycetes</taxon>
        <taxon>Sordariomycetidae</taxon>
        <taxon>Sordariales</taxon>
        <taxon>Schizotheciaceae</taxon>
        <taxon>Echria</taxon>
    </lineage>
</organism>
<feature type="domain" description="Nephrocystin 3-like N-terminal" evidence="3">
    <location>
        <begin position="277"/>
        <end position="448"/>
    </location>
</feature>